<dbReference type="InterPro" id="IPR036291">
    <property type="entry name" value="NAD(P)-bd_dom_sf"/>
</dbReference>
<protein>
    <submittedName>
        <fullName evidence="8">NAD(P)-dependent alcohol dehydrogenase</fullName>
    </submittedName>
</protein>
<dbReference type="GO" id="GO:0008270">
    <property type="term" value="F:zinc ion binding"/>
    <property type="evidence" value="ECO:0007669"/>
    <property type="project" value="InterPro"/>
</dbReference>
<dbReference type="SUPFAM" id="SSF50129">
    <property type="entry name" value="GroES-like"/>
    <property type="match status" value="1"/>
</dbReference>
<dbReference type="Pfam" id="PF08240">
    <property type="entry name" value="ADH_N"/>
    <property type="match status" value="1"/>
</dbReference>
<comment type="caution">
    <text evidence="8">The sequence shown here is derived from an EMBL/GenBank/DDBJ whole genome shotgun (WGS) entry which is preliminary data.</text>
</comment>
<dbReference type="PANTHER" id="PTHR43161">
    <property type="entry name" value="SORBITOL DEHYDROGENASE"/>
    <property type="match status" value="1"/>
</dbReference>
<evidence type="ECO:0000259" key="7">
    <source>
        <dbReference type="SMART" id="SM00829"/>
    </source>
</evidence>
<dbReference type="PROSITE" id="PS00059">
    <property type="entry name" value="ADH_ZINC"/>
    <property type="match status" value="1"/>
</dbReference>
<evidence type="ECO:0000256" key="2">
    <source>
        <dbReference type="ARBA" id="ARBA00008072"/>
    </source>
</evidence>
<dbReference type="InterPro" id="IPR045306">
    <property type="entry name" value="SDH-like"/>
</dbReference>
<accession>A0AAE3ACG8</accession>
<keyword evidence="9" id="KW-1185">Reference proteome</keyword>
<feature type="domain" description="Enoyl reductase (ER)" evidence="7">
    <location>
        <begin position="12"/>
        <end position="345"/>
    </location>
</feature>
<dbReference type="AlphaFoldDB" id="A0AAE3ACG8"/>
<dbReference type="Proteomes" id="UP001198220">
    <property type="component" value="Unassembled WGS sequence"/>
</dbReference>
<dbReference type="InterPro" id="IPR011032">
    <property type="entry name" value="GroES-like_sf"/>
</dbReference>
<evidence type="ECO:0000313" key="8">
    <source>
        <dbReference type="EMBL" id="MCC2127523.1"/>
    </source>
</evidence>
<keyword evidence="4 6" id="KW-0862">Zinc</keyword>
<evidence type="ECO:0000256" key="5">
    <source>
        <dbReference type="ARBA" id="ARBA00023002"/>
    </source>
</evidence>
<name>A0AAE3ACG8_9FIRM</name>
<sequence>MEGKMKVAVMLGIGKMGFEERDIPKVKENEVLVKLEYVGICGSDLHYYETGAIGDYVVEPPFVLGHEPGGTVVEVGKNVKNLKVGDRVALEPGKTCGHCEFCKTGRYNLCPDVVFFATPPVDGVFQEYVAHEAALCFKLPDNVSTLEGALIEPLAVGFHAAIQGDAHLGQRAVVMGAGCIGLVSMMALKARGVSEVYVVDIMEKRLDKALELGATGVINGAKEDVLEKVNELTDGAGMDLVIETAGTEITTRQAIHMAKKGSNIVLVGYSKSGEMTLPMSLVLDKELTFKTVFRYRHIYPIAIDAVAAGKVNLKGIVTDIFGLDEAQKAMDYSVNNKADIVKAVIQIEQEK</sequence>
<dbReference type="Gene3D" id="3.90.180.10">
    <property type="entry name" value="Medium-chain alcohol dehydrogenases, catalytic domain"/>
    <property type="match status" value="1"/>
</dbReference>
<keyword evidence="5" id="KW-0560">Oxidoreductase</keyword>
<keyword evidence="3 6" id="KW-0479">Metal-binding</keyword>
<gene>
    <name evidence="8" type="ORF">LKD36_15315</name>
</gene>
<evidence type="ECO:0000256" key="4">
    <source>
        <dbReference type="ARBA" id="ARBA00022833"/>
    </source>
</evidence>
<proteinExistence type="inferred from homology"/>
<evidence type="ECO:0000313" key="9">
    <source>
        <dbReference type="Proteomes" id="UP001198220"/>
    </source>
</evidence>
<dbReference type="EMBL" id="JAJEPS010000023">
    <property type="protein sequence ID" value="MCC2127523.1"/>
    <property type="molecule type" value="Genomic_DNA"/>
</dbReference>
<dbReference type="InterPro" id="IPR013149">
    <property type="entry name" value="ADH-like_C"/>
</dbReference>
<dbReference type="CDD" id="cd05285">
    <property type="entry name" value="sorbitol_DH"/>
    <property type="match status" value="1"/>
</dbReference>
<dbReference type="SUPFAM" id="SSF51735">
    <property type="entry name" value="NAD(P)-binding Rossmann-fold domains"/>
    <property type="match status" value="1"/>
</dbReference>
<dbReference type="PANTHER" id="PTHR43161:SF9">
    <property type="entry name" value="SORBITOL DEHYDROGENASE"/>
    <property type="match status" value="1"/>
</dbReference>
<dbReference type="Gene3D" id="3.40.50.720">
    <property type="entry name" value="NAD(P)-binding Rossmann-like Domain"/>
    <property type="match status" value="1"/>
</dbReference>
<dbReference type="InterPro" id="IPR020843">
    <property type="entry name" value="ER"/>
</dbReference>
<dbReference type="InterPro" id="IPR002328">
    <property type="entry name" value="ADH_Zn_CS"/>
</dbReference>
<reference evidence="8 9" key="1">
    <citation type="submission" date="2021-10" db="EMBL/GenBank/DDBJ databases">
        <title>Anaerobic single-cell dispensing facilitates the cultivation of human gut bacteria.</title>
        <authorList>
            <person name="Afrizal A."/>
        </authorList>
    </citation>
    <scope>NUCLEOTIDE SEQUENCE [LARGE SCALE GENOMIC DNA]</scope>
    <source>
        <strain evidence="8 9">CLA-AA-H276</strain>
    </source>
</reference>
<comment type="similarity">
    <text evidence="2 6">Belongs to the zinc-containing alcohol dehydrogenase family.</text>
</comment>
<organism evidence="8 9">
    <name type="scientific">Hominiventricola filiformis</name>
    <dbReference type="NCBI Taxonomy" id="2885352"/>
    <lineage>
        <taxon>Bacteria</taxon>
        <taxon>Bacillati</taxon>
        <taxon>Bacillota</taxon>
        <taxon>Clostridia</taxon>
        <taxon>Lachnospirales</taxon>
        <taxon>Lachnospiraceae</taxon>
        <taxon>Hominiventricola</taxon>
    </lineage>
</organism>
<evidence type="ECO:0000256" key="1">
    <source>
        <dbReference type="ARBA" id="ARBA00001947"/>
    </source>
</evidence>
<dbReference type="GO" id="GO:0016616">
    <property type="term" value="F:oxidoreductase activity, acting on the CH-OH group of donors, NAD or NADP as acceptor"/>
    <property type="evidence" value="ECO:0007669"/>
    <property type="project" value="InterPro"/>
</dbReference>
<evidence type="ECO:0000256" key="6">
    <source>
        <dbReference type="RuleBase" id="RU361277"/>
    </source>
</evidence>
<comment type="cofactor">
    <cofactor evidence="1 6">
        <name>Zn(2+)</name>
        <dbReference type="ChEBI" id="CHEBI:29105"/>
    </cofactor>
</comment>
<dbReference type="RefSeq" id="WP_308460139.1">
    <property type="nucleotide sequence ID" value="NZ_JAJEPS010000023.1"/>
</dbReference>
<dbReference type="Pfam" id="PF00107">
    <property type="entry name" value="ADH_zinc_N"/>
    <property type="match status" value="1"/>
</dbReference>
<evidence type="ECO:0000256" key="3">
    <source>
        <dbReference type="ARBA" id="ARBA00022723"/>
    </source>
</evidence>
<dbReference type="InterPro" id="IPR013154">
    <property type="entry name" value="ADH-like_N"/>
</dbReference>
<dbReference type="SMART" id="SM00829">
    <property type="entry name" value="PKS_ER"/>
    <property type="match status" value="1"/>
</dbReference>